<reference evidence="1 2" key="1">
    <citation type="journal article" date="2015" name="Genome Biol. Evol.">
        <title>Phylogenomic analyses indicate that early fungi evolved digesting cell walls of algal ancestors of land plants.</title>
        <authorList>
            <person name="Chang Y."/>
            <person name="Wang S."/>
            <person name="Sekimoto S."/>
            <person name="Aerts A.L."/>
            <person name="Choi C."/>
            <person name="Clum A."/>
            <person name="LaButti K.M."/>
            <person name="Lindquist E.A."/>
            <person name="Yee Ngan C."/>
            <person name="Ohm R.A."/>
            <person name="Salamov A.A."/>
            <person name="Grigoriev I.V."/>
            <person name="Spatafora J.W."/>
            <person name="Berbee M.L."/>
        </authorList>
    </citation>
    <scope>NUCLEOTIDE SEQUENCE [LARGE SCALE GENOMIC DNA]</scope>
    <source>
        <strain evidence="1 2">JEL478</strain>
    </source>
</reference>
<sequence length="221" mass="24723">MLAGRAGYPSLAFDLQRRCARLFHCAAYWNNYKRHEIRLGYVTDAETAASGKLIEADSESCVGGRSPRQFPSFTGERIMVPPIDLTEFILKRGVQVAALKIDTEGYEPIILRSLVPLLALRAIPDLIVEFTPYAWSSLGVSVEDFLMGTVRDMYEEWGMVRFNPPVNLKMTLTAYFADCTFAPQCAGWSRSTTRLRVLHHGVPDVRIICGASSTIEQRGLD</sequence>
<dbReference type="EMBL" id="KQ965748">
    <property type="protein sequence ID" value="KXS17262.1"/>
    <property type="molecule type" value="Genomic_DNA"/>
</dbReference>
<dbReference type="InterPro" id="IPR029063">
    <property type="entry name" value="SAM-dependent_MTases_sf"/>
</dbReference>
<gene>
    <name evidence="1" type="ORF">M427DRAFT_266009</name>
</gene>
<keyword evidence="2" id="KW-1185">Reference proteome</keyword>
<protein>
    <recommendedName>
        <fullName evidence="3">Methyltransferase FkbM domain-containing protein</fullName>
    </recommendedName>
</protein>
<dbReference type="AlphaFoldDB" id="A0A139AKE9"/>
<evidence type="ECO:0008006" key="3">
    <source>
        <dbReference type="Google" id="ProtNLM"/>
    </source>
</evidence>
<dbReference type="SUPFAM" id="SSF53335">
    <property type="entry name" value="S-adenosyl-L-methionine-dependent methyltransferases"/>
    <property type="match status" value="1"/>
</dbReference>
<evidence type="ECO:0000313" key="2">
    <source>
        <dbReference type="Proteomes" id="UP000070544"/>
    </source>
</evidence>
<dbReference type="OrthoDB" id="530233at2759"/>
<accession>A0A139AKE9</accession>
<proteinExistence type="predicted"/>
<name>A0A139AKE9_GONPJ</name>
<organism evidence="1 2">
    <name type="scientific">Gonapodya prolifera (strain JEL478)</name>
    <name type="common">Monoblepharis prolifera</name>
    <dbReference type="NCBI Taxonomy" id="1344416"/>
    <lineage>
        <taxon>Eukaryota</taxon>
        <taxon>Fungi</taxon>
        <taxon>Fungi incertae sedis</taxon>
        <taxon>Chytridiomycota</taxon>
        <taxon>Chytridiomycota incertae sedis</taxon>
        <taxon>Monoblepharidomycetes</taxon>
        <taxon>Monoblepharidales</taxon>
        <taxon>Gonapodyaceae</taxon>
        <taxon>Gonapodya</taxon>
    </lineage>
</organism>
<evidence type="ECO:0000313" key="1">
    <source>
        <dbReference type="EMBL" id="KXS17262.1"/>
    </source>
</evidence>
<dbReference type="Proteomes" id="UP000070544">
    <property type="component" value="Unassembled WGS sequence"/>
</dbReference>